<proteinExistence type="predicted"/>
<gene>
    <name evidence="3" type="primary">scpp5</name>
</gene>
<protein>
    <submittedName>
        <fullName evidence="3">Secretory calcium-binding phosphoprotein 5</fullName>
    </submittedName>
</protein>
<reference evidence="3" key="1">
    <citation type="submission" date="2025-08" db="UniProtKB">
        <authorList>
            <consortium name="RefSeq"/>
        </authorList>
    </citation>
    <scope>IDENTIFICATION</scope>
</reference>
<dbReference type="AlphaFoldDB" id="A0A8M1HA88"/>
<dbReference type="KEGG" id="bspl:121201999"/>
<keyword evidence="1" id="KW-0732">Signal</keyword>
<keyword evidence="2" id="KW-1185">Reference proteome</keyword>
<sequence>MKLAILCLCLASASAAPSPFHYTPHFAGPRQQAKPLPFSAGQPLPQPPMTGAYSVELIYPSFPAGTAGTNGGLPFPAYGFLKYSIPQPPGRQSVEVVSAFLFSYTQFCKNSLLIIFLC</sequence>
<feature type="signal peptide" evidence="1">
    <location>
        <begin position="1"/>
        <end position="15"/>
    </location>
</feature>
<name>A0A8M1HA88_BETSP</name>
<dbReference type="OrthoDB" id="8926847at2759"/>
<feature type="chain" id="PRO_5035469023" evidence="1">
    <location>
        <begin position="16"/>
        <end position="118"/>
    </location>
</feature>
<dbReference type="GeneID" id="121201999"/>
<organism evidence="2 3">
    <name type="scientific">Betta splendens</name>
    <name type="common">Siamese fighting fish</name>
    <dbReference type="NCBI Taxonomy" id="158456"/>
    <lineage>
        <taxon>Eukaryota</taxon>
        <taxon>Metazoa</taxon>
        <taxon>Chordata</taxon>
        <taxon>Craniata</taxon>
        <taxon>Vertebrata</taxon>
        <taxon>Euteleostomi</taxon>
        <taxon>Actinopterygii</taxon>
        <taxon>Neopterygii</taxon>
        <taxon>Teleostei</taxon>
        <taxon>Neoteleostei</taxon>
        <taxon>Acanthomorphata</taxon>
        <taxon>Anabantaria</taxon>
        <taxon>Anabantiformes</taxon>
        <taxon>Anabantoidei</taxon>
        <taxon>Osphronemidae</taxon>
        <taxon>Betta</taxon>
    </lineage>
</organism>
<dbReference type="RefSeq" id="XP_040925354.1">
    <property type="nucleotide sequence ID" value="XM_041069420.2"/>
</dbReference>
<dbReference type="CTD" id="555679"/>
<evidence type="ECO:0000313" key="3">
    <source>
        <dbReference type="RefSeq" id="XP_040925354.1"/>
    </source>
</evidence>
<evidence type="ECO:0000256" key="1">
    <source>
        <dbReference type="SAM" id="SignalP"/>
    </source>
</evidence>
<accession>A0A8M1HA88</accession>
<evidence type="ECO:0000313" key="2">
    <source>
        <dbReference type="Proteomes" id="UP000515150"/>
    </source>
</evidence>
<dbReference type="Proteomes" id="UP000515150">
    <property type="component" value="Chromosome 1"/>
</dbReference>